<accession>A0A229P011</accession>
<dbReference type="PROSITE" id="PS50885">
    <property type="entry name" value="HAMP"/>
    <property type="match status" value="1"/>
</dbReference>
<evidence type="ECO:0000256" key="3">
    <source>
        <dbReference type="ARBA" id="ARBA00023136"/>
    </source>
</evidence>
<dbReference type="Pfam" id="PF00672">
    <property type="entry name" value="HAMP"/>
    <property type="match status" value="1"/>
</dbReference>
<feature type="domain" description="Methyl-accepting transducer" evidence="8">
    <location>
        <begin position="422"/>
        <end position="672"/>
    </location>
</feature>
<keyword evidence="3 7" id="KW-0472">Membrane</keyword>
<proteinExistence type="inferred from homology"/>
<keyword evidence="11" id="KW-1185">Reference proteome</keyword>
<name>A0A229P011_9BACL</name>
<comment type="similarity">
    <text evidence="5">Belongs to the methyl-accepting chemotaxis (MCP) protein family.</text>
</comment>
<dbReference type="PANTHER" id="PTHR32089">
    <property type="entry name" value="METHYL-ACCEPTING CHEMOTAXIS PROTEIN MCPB"/>
    <property type="match status" value="1"/>
</dbReference>
<evidence type="ECO:0000313" key="10">
    <source>
        <dbReference type="EMBL" id="OXM15427.1"/>
    </source>
</evidence>
<dbReference type="Proteomes" id="UP000215145">
    <property type="component" value="Unassembled WGS sequence"/>
</dbReference>
<dbReference type="SMART" id="SM00283">
    <property type="entry name" value="MA"/>
    <property type="match status" value="1"/>
</dbReference>
<protein>
    <submittedName>
        <fullName evidence="10">Methyl-accepting chemotaxis protein</fullName>
    </submittedName>
</protein>
<evidence type="ECO:0000256" key="4">
    <source>
        <dbReference type="ARBA" id="ARBA00023224"/>
    </source>
</evidence>
<dbReference type="PANTHER" id="PTHR32089:SF114">
    <property type="entry name" value="METHYL-ACCEPTING CHEMOTAXIS PROTEIN MCPB"/>
    <property type="match status" value="1"/>
</dbReference>
<evidence type="ECO:0000259" key="8">
    <source>
        <dbReference type="PROSITE" id="PS50111"/>
    </source>
</evidence>
<evidence type="ECO:0000256" key="6">
    <source>
        <dbReference type="PROSITE-ProRule" id="PRU00284"/>
    </source>
</evidence>
<feature type="domain" description="HAMP" evidence="9">
    <location>
        <begin position="351"/>
        <end position="403"/>
    </location>
</feature>
<feature type="transmembrane region" description="Helical" evidence="7">
    <location>
        <begin position="41"/>
        <end position="61"/>
    </location>
</feature>
<dbReference type="InterPro" id="IPR004089">
    <property type="entry name" value="MCPsignal_dom"/>
</dbReference>
<dbReference type="PROSITE" id="PS50111">
    <property type="entry name" value="CHEMOTAXIS_TRANSDUC_2"/>
    <property type="match status" value="1"/>
</dbReference>
<evidence type="ECO:0000313" key="11">
    <source>
        <dbReference type="Proteomes" id="UP000215145"/>
    </source>
</evidence>
<dbReference type="GO" id="GO:0007165">
    <property type="term" value="P:signal transduction"/>
    <property type="evidence" value="ECO:0007669"/>
    <property type="project" value="UniProtKB-KW"/>
</dbReference>
<evidence type="ECO:0000256" key="1">
    <source>
        <dbReference type="ARBA" id="ARBA00004236"/>
    </source>
</evidence>
<feature type="transmembrane region" description="Helical" evidence="7">
    <location>
        <begin position="332"/>
        <end position="354"/>
    </location>
</feature>
<comment type="subcellular location">
    <subcellularLocation>
        <location evidence="1">Cell membrane</location>
    </subcellularLocation>
</comment>
<dbReference type="EMBL" id="NMUQ01000001">
    <property type="protein sequence ID" value="OXM15427.1"/>
    <property type="molecule type" value="Genomic_DNA"/>
</dbReference>
<evidence type="ECO:0000256" key="2">
    <source>
        <dbReference type="ARBA" id="ARBA00022475"/>
    </source>
</evidence>
<dbReference type="AlphaFoldDB" id="A0A229P011"/>
<dbReference type="InterPro" id="IPR003660">
    <property type="entry name" value="HAMP_dom"/>
</dbReference>
<sequence length="710" mass="76455">MQNPFKKALKRDPAIPQRTIDSSASSRLASRNPLNLMSVRLFLIVFISILACVSFVGTLSYNISKNVIEKKVTESTVATVGQLRGKMDLILQGLENYSMQFFTDKQLQQNLNNLATVSKDEYAWFDNQKQINDRLSGLALSNQDVINVNLIPTGGKSTQILGTGSLEYDTVKDSAWLKQATELGGKLLWIPIQPNGFQGKSEASFGLARAINIASSGNSYILLIEIEKTVISEQLKSVSLGEKSRVQLLDTASMILVDSLDTAQEGQLSIIDLSNKGTADSAEGSGSVVTGSSIGEVLAVYEHLDSSGWNVVAMLPTAELVKDAKEIARASWLVSGSAALLAILVGIYVIFTIGRPLRQLRKLMGEAMEGNLTVRSTLRSKSEIGQLADSFNEMMERITELVQQTRGNAKLVLSTAEQVGDASRRTATAAREIAVATEEIAGGATSLAMEAERGSDLTGNMDYGMRKVKTSNDEMRASAEQVETASREGTEHMAAMIQKTGETELMIRSMTEKVERLKDSTRSIRKILDVLGSVAKQTNILSLNASIEAARAGAAGKGFMVVAGEIRQLAEQSRQSISLVEGITNTIQTEIEETVVALGMAQPIFQEQIGSVKEANGIFLEVQGRMGALSDSLENVWESIRMLDESQQQLGAAMGSVSAVAEQSSATSQEVASLSSEQLGVSESLVALSGSLEAVSKSLQQSLDKFRVNE</sequence>
<keyword evidence="4 6" id="KW-0807">Transducer</keyword>
<evidence type="ECO:0000259" key="9">
    <source>
        <dbReference type="PROSITE" id="PS50885"/>
    </source>
</evidence>
<keyword evidence="7" id="KW-0812">Transmembrane</keyword>
<dbReference type="Pfam" id="PF00015">
    <property type="entry name" value="MCPsignal"/>
    <property type="match status" value="1"/>
</dbReference>
<gene>
    <name evidence="10" type="ORF">CGZ75_01405</name>
</gene>
<dbReference type="GO" id="GO:0005886">
    <property type="term" value="C:plasma membrane"/>
    <property type="evidence" value="ECO:0007669"/>
    <property type="project" value="UniProtKB-SubCell"/>
</dbReference>
<evidence type="ECO:0000256" key="5">
    <source>
        <dbReference type="ARBA" id="ARBA00029447"/>
    </source>
</evidence>
<dbReference type="CDD" id="cd06225">
    <property type="entry name" value="HAMP"/>
    <property type="match status" value="1"/>
</dbReference>
<comment type="caution">
    <text evidence="10">The sequence shown here is derived from an EMBL/GenBank/DDBJ whole genome shotgun (WGS) entry which is preliminary data.</text>
</comment>
<reference evidence="10 11" key="1">
    <citation type="submission" date="2017-07" db="EMBL/GenBank/DDBJ databases">
        <title>Paenibacillus herberti R33 genome sequencing and assembly.</title>
        <authorList>
            <person name="Su W."/>
        </authorList>
    </citation>
    <scope>NUCLEOTIDE SEQUENCE [LARGE SCALE GENOMIC DNA]</scope>
    <source>
        <strain evidence="10 11">R33</strain>
    </source>
</reference>
<dbReference type="Gene3D" id="6.10.340.10">
    <property type="match status" value="1"/>
</dbReference>
<keyword evidence="7" id="KW-1133">Transmembrane helix</keyword>
<dbReference type="SMART" id="SM00304">
    <property type="entry name" value="HAMP"/>
    <property type="match status" value="2"/>
</dbReference>
<dbReference type="CDD" id="cd18774">
    <property type="entry name" value="PDC2_HK_sensor"/>
    <property type="match status" value="1"/>
</dbReference>
<organism evidence="10 11">
    <name type="scientific">Paenibacillus herberti</name>
    <dbReference type="NCBI Taxonomy" id="1619309"/>
    <lineage>
        <taxon>Bacteria</taxon>
        <taxon>Bacillati</taxon>
        <taxon>Bacillota</taxon>
        <taxon>Bacilli</taxon>
        <taxon>Bacillales</taxon>
        <taxon>Paenibacillaceae</taxon>
        <taxon>Paenibacillus</taxon>
    </lineage>
</organism>
<keyword evidence="2" id="KW-1003">Cell membrane</keyword>
<dbReference type="SUPFAM" id="SSF58104">
    <property type="entry name" value="Methyl-accepting chemotaxis protein (MCP) signaling domain"/>
    <property type="match status" value="1"/>
</dbReference>
<dbReference type="Gene3D" id="1.10.287.950">
    <property type="entry name" value="Methyl-accepting chemotaxis protein"/>
    <property type="match status" value="1"/>
</dbReference>
<evidence type="ECO:0000256" key="7">
    <source>
        <dbReference type="SAM" id="Phobius"/>
    </source>
</evidence>